<evidence type="ECO:0000313" key="9">
    <source>
        <dbReference type="Proteomes" id="UP000479710"/>
    </source>
</evidence>
<keyword evidence="3" id="KW-0813">Transport</keyword>
<organism evidence="8 9">
    <name type="scientific">Oryza meyeriana var. granulata</name>
    <dbReference type="NCBI Taxonomy" id="110450"/>
    <lineage>
        <taxon>Eukaryota</taxon>
        <taxon>Viridiplantae</taxon>
        <taxon>Streptophyta</taxon>
        <taxon>Embryophyta</taxon>
        <taxon>Tracheophyta</taxon>
        <taxon>Spermatophyta</taxon>
        <taxon>Magnoliopsida</taxon>
        <taxon>Liliopsida</taxon>
        <taxon>Poales</taxon>
        <taxon>Poaceae</taxon>
        <taxon>BOP clade</taxon>
        <taxon>Oryzoideae</taxon>
        <taxon>Oryzeae</taxon>
        <taxon>Oryzinae</taxon>
        <taxon>Oryza</taxon>
        <taxon>Oryza meyeriana</taxon>
    </lineage>
</organism>
<protein>
    <submittedName>
        <fullName evidence="8">Uncharacterized protein</fullName>
    </submittedName>
</protein>
<dbReference type="EMBL" id="SPHZ02000007">
    <property type="protein sequence ID" value="KAF0905102.1"/>
    <property type="molecule type" value="Genomic_DNA"/>
</dbReference>
<accession>A0A6G1CY97</accession>
<keyword evidence="6 7" id="KW-0472">Membrane</keyword>
<dbReference type="GO" id="GO:0005886">
    <property type="term" value="C:plasma membrane"/>
    <property type="evidence" value="ECO:0007669"/>
    <property type="project" value="TreeGrafter"/>
</dbReference>
<evidence type="ECO:0000256" key="5">
    <source>
        <dbReference type="ARBA" id="ARBA00022989"/>
    </source>
</evidence>
<comment type="caution">
    <text evidence="8">The sequence shown here is derived from an EMBL/GenBank/DDBJ whole genome shotgun (WGS) entry which is preliminary data.</text>
</comment>
<name>A0A6G1CY97_9ORYZ</name>
<comment type="similarity">
    <text evidence="2">Belongs to the SLC29A/ENT transporter (TC 2.A.57) family.</text>
</comment>
<dbReference type="OrthoDB" id="1856718at2759"/>
<evidence type="ECO:0000256" key="2">
    <source>
        <dbReference type="ARBA" id="ARBA00007965"/>
    </source>
</evidence>
<feature type="transmembrane region" description="Helical" evidence="7">
    <location>
        <begin position="23"/>
        <end position="41"/>
    </location>
</feature>
<dbReference type="PANTHER" id="PTHR10332">
    <property type="entry name" value="EQUILIBRATIVE NUCLEOSIDE TRANSPORTER"/>
    <property type="match status" value="1"/>
</dbReference>
<reference evidence="8 9" key="1">
    <citation type="submission" date="2019-11" db="EMBL/GenBank/DDBJ databases">
        <title>Whole genome sequence of Oryza granulata.</title>
        <authorList>
            <person name="Li W."/>
        </authorList>
    </citation>
    <scope>NUCLEOTIDE SEQUENCE [LARGE SCALE GENOMIC DNA]</scope>
    <source>
        <strain evidence="9">cv. Menghai</strain>
        <tissue evidence="8">Leaf</tissue>
    </source>
</reference>
<comment type="subcellular location">
    <subcellularLocation>
        <location evidence="1">Membrane</location>
        <topology evidence="1">Multi-pass membrane protein</topology>
    </subcellularLocation>
</comment>
<dbReference type="AlphaFoldDB" id="A0A6G1CY97"/>
<keyword evidence="5 7" id="KW-1133">Transmembrane helix</keyword>
<dbReference type="PANTHER" id="PTHR10332:SF59">
    <property type="entry name" value="OS07G0557200 PROTEIN"/>
    <property type="match status" value="1"/>
</dbReference>
<evidence type="ECO:0000256" key="4">
    <source>
        <dbReference type="ARBA" id="ARBA00022692"/>
    </source>
</evidence>
<keyword evidence="9" id="KW-1185">Reference proteome</keyword>
<keyword evidence="4 7" id="KW-0812">Transmembrane</keyword>
<dbReference type="Proteomes" id="UP000479710">
    <property type="component" value="Unassembled WGS sequence"/>
</dbReference>
<gene>
    <name evidence="8" type="ORF">E2562_000903</name>
</gene>
<evidence type="ECO:0000313" key="8">
    <source>
        <dbReference type="EMBL" id="KAF0905102.1"/>
    </source>
</evidence>
<dbReference type="InterPro" id="IPR002259">
    <property type="entry name" value="Eqnu_transpt"/>
</dbReference>
<proteinExistence type="inferred from homology"/>
<dbReference type="GO" id="GO:0005337">
    <property type="term" value="F:nucleoside transmembrane transporter activity"/>
    <property type="evidence" value="ECO:0007669"/>
    <property type="project" value="InterPro"/>
</dbReference>
<evidence type="ECO:0000256" key="6">
    <source>
        <dbReference type="ARBA" id="ARBA00023136"/>
    </source>
</evidence>
<sequence>MGAPPGPWPRFQAKAPDTGGKHWGILICWLLGNGCLFGFNSMLTIEDYYTYLFPNYHPTRVVTLTYQPFVLSTTAIFTYHEAKVNTRLRNLVGYTLFFLSSFAAIILDVATSGRGGIAPFAGVCIIAAAFGVADGHVQGGMTGDLSLMCPEFIQCMEPWMQLSTKQNLNNLFC</sequence>
<feature type="transmembrane region" description="Helical" evidence="7">
    <location>
        <begin position="91"/>
        <end position="110"/>
    </location>
</feature>
<feature type="transmembrane region" description="Helical" evidence="7">
    <location>
        <begin position="116"/>
        <end position="133"/>
    </location>
</feature>
<evidence type="ECO:0000256" key="7">
    <source>
        <dbReference type="SAM" id="Phobius"/>
    </source>
</evidence>
<evidence type="ECO:0000256" key="1">
    <source>
        <dbReference type="ARBA" id="ARBA00004141"/>
    </source>
</evidence>
<evidence type="ECO:0000256" key="3">
    <source>
        <dbReference type="ARBA" id="ARBA00022448"/>
    </source>
</evidence>